<protein>
    <submittedName>
        <fullName evidence="2">Uncharacterized protein</fullName>
    </submittedName>
</protein>
<dbReference type="AlphaFoldDB" id="A0A5C3PFV5"/>
<name>A0A5C3PFV5_9APHY</name>
<dbReference type="InParanoid" id="A0A5C3PFV5"/>
<feature type="compositionally biased region" description="Polar residues" evidence="1">
    <location>
        <begin position="393"/>
        <end position="415"/>
    </location>
</feature>
<evidence type="ECO:0000313" key="3">
    <source>
        <dbReference type="Proteomes" id="UP000308197"/>
    </source>
</evidence>
<accession>A0A5C3PFV5</accession>
<evidence type="ECO:0000313" key="2">
    <source>
        <dbReference type="EMBL" id="TFK87458.1"/>
    </source>
</evidence>
<keyword evidence="3" id="KW-1185">Reference proteome</keyword>
<proteinExistence type="predicted"/>
<dbReference type="EMBL" id="ML211152">
    <property type="protein sequence ID" value="TFK87458.1"/>
    <property type="molecule type" value="Genomic_DNA"/>
</dbReference>
<sequence>MLSYSYKLGGHVARTCCGRRFYSSKVRAFPFVLSKEQAIQQLSVQTAIYTGYKLLGTYLRQFFPNLNVEALRPTRLQPAYVPAWYIDAQVQATLWLKSSPEDAQFRKNDAEVQFAHTYMPGFVYPPLSEQCFQTTQLLRTEPAPWSEDMRQHHGDEVLCLPFTMSPFRLTEACRGLSMADAMLDLLRFEPSSLRETMMAAYPVLFPVYLAQFTVNTPVKGRKQELVITSFIEATSNQPRVYVELVPVVEDLYKLLGLADGTDGGRPGLVVVGQDVENPPRFGNVRSILASQATLQHRQYIEHWINLALSHGDPLRQYYDRYFAKGKGTVDWEDVRIRPFTFEERTANVRWLESAENLYVLEKMLEGYEAKRENHTASPDEDATGDPDEDATGDPNQDSEATQTPIQSIQDQIQSLKRTREETKPEWLAQYEIQQRLLAKAPSTEVRQ</sequence>
<organism evidence="2 3">
    <name type="scientific">Polyporus arcularius HHB13444</name>
    <dbReference type="NCBI Taxonomy" id="1314778"/>
    <lineage>
        <taxon>Eukaryota</taxon>
        <taxon>Fungi</taxon>
        <taxon>Dikarya</taxon>
        <taxon>Basidiomycota</taxon>
        <taxon>Agaricomycotina</taxon>
        <taxon>Agaricomycetes</taxon>
        <taxon>Polyporales</taxon>
        <taxon>Polyporaceae</taxon>
        <taxon>Polyporus</taxon>
    </lineage>
</organism>
<gene>
    <name evidence="2" type="ORF">K466DRAFT_522417</name>
</gene>
<dbReference type="Proteomes" id="UP000308197">
    <property type="component" value="Unassembled WGS sequence"/>
</dbReference>
<reference evidence="2 3" key="1">
    <citation type="journal article" date="2019" name="Nat. Ecol. Evol.">
        <title>Megaphylogeny resolves global patterns of mushroom evolution.</title>
        <authorList>
            <person name="Varga T."/>
            <person name="Krizsan K."/>
            <person name="Foldi C."/>
            <person name="Dima B."/>
            <person name="Sanchez-Garcia M."/>
            <person name="Sanchez-Ramirez S."/>
            <person name="Szollosi G.J."/>
            <person name="Szarkandi J.G."/>
            <person name="Papp V."/>
            <person name="Albert L."/>
            <person name="Andreopoulos W."/>
            <person name="Angelini C."/>
            <person name="Antonin V."/>
            <person name="Barry K.W."/>
            <person name="Bougher N.L."/>
            <person name="Buchanan P."/>
            <person name="Buyck B."/>
            <person name="Bense V."/>
            <person name="Catcheside P."/>
            <person name="Chovatia M."/>
            <person name="Cooper J."/>
            <person name="Damon W."/>
            <person name="Desjardin D."/>
            <person name="Finy P."/>
            <person name="Geml J."/>
            <person name="Haridas S."/>
            <person name="Hughes K."/>
            <person name="Justo A."/>
            <person name="Karasinski D."/>
            <person name="Kautmanova I."/>
            <person name="Kiss B."/>
            <person name="Kocsube S."/>
            <person name="Kotiranta H."/>
            <person name="LaButti K.M."/>
            <person name="Lechner B.E."/>
            <person name="Liimatainen K."/>
            <person name="Lipzen A."/>
            <person name="Lukacs Z."/>
            <person name="Mihaltcheva S."/>
            <person name="Morgado L.N."/>
            <person name="Niskanen T."/>
            <person name="Noordeloos M.E."/>
            <person name="Ohm R.A."/>
            <person name="Ortiz-Santana B."/>
            <person name="Ovrebo C."/>
            <person name="Racz N."/>
            <person name="Riley R."/>
            <person name="Savchenko A."/>
            <person name="Shiryaev A."/>
            <person name="Soop K."/>
            <person name="Spirin V."/>
            <person name="Szebenyi C."/>
            <person name="Tomsovsky M."/>
            <person name="Tulloss R.E."/>
            <person name="Uehling J."/>
            <person name="Grigoriev I.V."/>
            <person name="Vagvolgyi C."/>
            <person name="Papp T."/>
            <person name="Martin F.M."/>
            <person name="Miettinen O."/>
            <person name="Hibbett D.S."/>
            <person name="Nagy L.G."/>
        </authorList>
    </citation>
    <scope>NUCLEOTIDE SEQUENCE [LARGE SCALE GENOMIC DNA]</scope>
    <source>
        <strain evidence="2 3">HHB13444</strain>
    </source>
</reference>
<feature type="region of interest" description="Disordered" evidence="1">
    <location>
        <begin position="370"/>
        <end position="424"/>
    </location>
</feature>
<evidence type="ECO:0000256" key="1">
    <source>
        <dbReference type="SAM" id="MobiDB-lite"/>
    </source>
</evidence>
<feature type="compositionally biased region" description="Acidic residues" evidence="1">
    <location>
        <begin position="378"/>
        <end position="391"/>
    </location>
</feature>